<dbReference type="HOGENOM" id="CLU_3103432_0_0_5"/>
<comment type="caution">
    <text evidence="1">The sequence shown here is derived from an EMBL/GenBank/DDBJ whole genome shotgun (WGS) entry which is preliminary data.</text>
</comment>
<protein>
    <submittedName>
        <fullName evidence="1">Uncharacterized protein</fullName>
    </submittedName>
</protein>
<name>A0A017HT69_9RHOB</name>
<dbReference type="Proteomes" id="UP000019666">
    <property type="component" value="Unassembled WGS sequence"/>
</dbReference>
<evidence type="ECO:0000313" key="2">
    <source>
        <dbReference type="Proteomes" id="UP000019666"/>
    </source>
</evidence>
<evidence type="ECO:0000313" key="1">
    <source>
        <dbReference type="EMBL" id="EYD76949.1"/>
    </source>
</evidence>
<dbReference type="AlphaFoldDB" id="A0A017HT69"/>
<keyword evidence="2" id="KW-1185">Reference proteome</keyword>
<dbReference type="EMBL" id="AOSK01000039">
    <property type="protein sequence ID" value="EYD76949.1"/>
    <property type="molecule type" value="Genomic_DNA"/>
</dbReference>
<organism evidence="1 2">
    <name type="scientific">Rubellimicrobium mesophilum DSM 19309</name>
    <dbReference type="NCBI Taxonomy" id="442562"/>
    <lineage>
        <taxon>Bacteria</taxon>
        <taxon>Pseudomonadati</taxon>
        <taxon>Pseudomonadota</taxon>
        <taxon>Alphaproteobacteria</taxon>
        <taxon>Rhodobacterales</taxon>
        <taxon>Roseobacteraceae</taxon>
        <taxon>Rubellimicrobium</taxon>
    </lineage>
</organism>
<sequence length="51" mass="5109">MKSAWAVLAASVALRRPGTGDPRAGIVRRSTAIGVALTRGATGPQPKGAIP</sequence>
<accession>A0A017HT69</accession>
<gene>
    <name evidence="1" type="ORF">Rumeso_01471</name>
</gene>
<reference evidence="1 2" key="1">
    <citation type="submission" date="2013-02" db="EMBL/GenBank/DDBJ databases">
        <authorList>
            <person name="Fiebig A."/>
            <person name="Goeker M."/>
            <person name="Klenk H.-P.P."/>
        </authorList>
    </citation>
    <scope>NUCLEOTIDE SEQUENCE [LARGE SCALE GENOMIC DNA]</scope>
    <source>
        <strain evidence="1 2">DSM 19309</strain>
    </source>
</reference>
<dbReference type="STRING" id="442562.Rumeso_01471"/>
<proteinExistence type="predicted"/>